<keyword evidence="3" id="KW-1185">Reference proteome</keyword>
<feature type="region of interest" description="Disordered" evidence="1">
    <location>
        <begin position="1"/>
        <end position="55"/>
    </location>
</feature>
<proteinExistence type="predicted"/>
<evidence type="ECO:0000256" key="1">
    <source>
        <dbReference type="SAM" id="MobiDB-lite"/>
    </source>
</evidence>
<evidence type="ECO:0000313" key="2">
    <source>
        <dbReference type="EMBL" id="CAL1405362.1"/>
    </source>
</evidence>
<reference evidence="2 3" key="1">
    <citation type="submission" date="2024-04" db="EMBL/GenBank/DDBJ databases">
        <authorList>
            <person name="Fracassetti M."/>
        </authorList>
    </citation>
    <scope>NUCLEOTIDE SEQUENCE [LARGE SCALE GENOMIC DNA]</scope>
</reference>
<name>A0AAV2G537_9ROSI</name>
<accession>A0AAV2G537</accession>
<sequence>MEAMEQKKSVLKEPAAVAIGKEKELGEKGMERKREREGEKKGTRGNRGWESRKIEKQKVGECGRVGNGGA</sequence>
<dbReference type="EMBL" id="OZ034821">
    <property type="protein sequence ID" value="CAL1405362.1"/>
    <property type="molecule type" value="Genomic_DNA"/>
</dbReference>
<gene>
    <name evidence="2" type="ORF">LTRI10_LOCUS45154</name>
</gene>
<feature type="compositionally biased region" description="Basic and acidic residues" evidence="1">
    <location>
        <begin position="20"/>
        <end position="55"/>
    </location>
</feature>
<dbReference type="Proteomes" id="UP001497516">
    <property type="component" value="Chromosome 8"/>
</dbReference>
<organism evidence="2 3">
    <name type="scientific">Linum trigynum</name>
    <dbReference type="NCBI Taxonomy" id="586398"/>
    <lineage>
        <taxon>Eukaryota</taxon>
        <taxon>Viridiplantae</taxon>
        <taxon>Streptophyta</taxon>
        <taxon>Embryophyta</taxon>
        <taxon>Tracheophyta</taxon>
        <taxon>Spermatophyta</taxon>
        <taxon>Magnoliopsida</taxon>
        <taxon>eudicotyledons</taxon>
        <taxon>Gunneridae</taxon>
        <taxon>Pentapetalae</taxon>
        <taxon>rosids</taxon>
        <taxon>fabids</taxon>
        <taxon>Malpighiales</taxon>
        <taxon>Linaceae</taxon>
        <taxon>Linum</taxon>
    </lineage>
</organism>
<dbReference type="AlphaFoldDB" id="A0AAV2G537"/>
<feature type="compositionally biased region" description="Basic and acidic residues" evidence="1">
    <location>
        <begin position="1"/>
        <end position="11"/>
    </location>
</feature>
<protein>
    <submittedName>
        <fullName evidence="2">Uncharacterized protein</fullName>
    </submittedName>
</protein>
<evidence type="ECO:0000313" key="3">
    <source>
        <dbReference type="Proteomes" id="UP001497516"/>
    </source>
</evidence>